<feature type="compositionally biased region" description="Low complexity" evidence="1">
    <location>
        <begin position="271"/>
        <end position="306"/>
    </location>
</feature>
<dbReference type="RefSeq" id="WP_338392551.1">
    <property type="nucleotide sequence ID" value="NZ_AP025314.1"/>
</dbReference>
<evidence type="ECO:0000256" key="1">
    <source>
        <dbReference type="SAM" id="MobiDB-lite"/>
    </source>
</evidence>
<evidence type="ECO:0000313" key="4">
    <source>
        <dbReference type="Proteomes" id="UP001348817"/>
    </source>
</evidence>
<feature type="compositionally biased region" description="Polar residues" evidence="1">
    <location>
        <begin position="308"/>
        <end position="320"/>
    </location>
</feature>
<proteinExistence type="predicted"/>
<reference evidence="3 4" key="1">
    <citation type="submission" date="2021-12" db="EMBL/GenBank/DDBJ databases">
        <title>Genome sequencing of bacteria with rrn-lacking chromosome and rrn-plasmid.</title>
        <authorList>
            <person name="Anda M."/>
            <person name="Iwasaki W."/>
        </authorList>
    </citation>
    <scope>NUCLEOTIDE SEQUENCE [LARGE SCALE GENOMIC DNA]</scope>
    <source>
        <strain evidence="3 4">DSM 100852</strain>
    </source>
</reference>
<dbReference type="KEGG" id="fax:FUAX_34620"/>
<feature type="compositionally biased region" description="Low complexity" evidence="1">
    <location>
        <begin position="327"/>
        <end position="353"/>
    </location>
</feature>
<dbReference type="EMBL" id="AP025314">
    <property type="protein sequence ID" value="BDD11030.1"/>
    <property type="molecule type" value="Genomic_DNA"/>
</dbReference>
<feature type="chain" id="PRO_5043493688" description="Vitellogenin II" evidence="2">
    <location>
        <begin position="27"/>
        <end position="449"/>
    </location>
</feature>
<evidence type="ECO:0000256" key="2">
    <source>
        <dbReference type="SAM" id="SignalP"/>
    </source>
</evidence>
<evidence type="ECO:0000313" key="3">
    <source>
        <dbReference type="EMBL" id="BDD11030.1"/>
    </source>
</evidence>
<dbReference type="AlphaFoldDB" id="A0AAU9CNP0"/>
<accession>A0AAU9CNP0</accession>
<keyword evidence="4" id="KW-1185">Reference proteome</keyword>
<feature type="signal peptide" evidence="2">
    <location>
        <begin position="1"/>
        <end position="26"/>
    </location>
</feature>
<protein>
    <recommendedName>
        <fullName evidence="5">Vitellogenin II</fullName>
    </recommendedName>
</protein>
<sequence length="449" mass="49583">MKPTHLFSITLMAILSLVLFHGQATAQGEYDDMYFNSKDRQKAKAIKISQREQALSNTAYASSKTYSTDENYSARTVDPNLIERYKRQALAQDSLAFVANLDTLDDTSDYSELFSAADYVMSEETYKKYGDKKEVASERRPQRNNWVQPNFSFGFGYATGPWGWSMGPTWSYGVRWGSPYYGAYDPFYDPFYNPWYGPWGPAYAYGWHHNRYRYGYPHYGYGNGNVIIVNPENGGNSRRIVRGSAPSRGGSTGYIPASSSRRGRSEVTGLRSSRTSSRSSISNSSSRMSRSASPNVRSSRSSSRSRNYAATQNEYFQRSQGALPRTSGSRSRIANSSSRSSRSAGNSGRYSSSVRKTMPAVQPSRSSSSGSRSYSSPRSRSTSRSYSNSGSRSYSSGSNYSGSRSSYSRSSSSGSRSSYSRSRSSGSSSRSSSRSSGSSSRSSSRSRGN</sequence>
<evidence type="ECO:0008006" key="5">
    <source>
        <dbReference type="Google" id="ProtNLM"/>
    </source>
</evidence>
<feature type="region of interest" description="Disordered" evidence="1">
    <location>
        <begin position="238"/>
        <end position="449"/>
    </location>
</feature>
<keyword evidence="2" id="KW-0732">Signal</keyword>
<dbReference type="Proteomes" id="UP001348817">
    <property type="component" value="Chromosome"/>
</dbReference>
<gene>
    <name evidence="3" type="ORF">FUAX_34620</name>
</gene>
<feature type="compositionally biased region" description="Low complexity" evidence="1">
    <location>
        <begin position="364"/>
        <end position="449"/>
    </location>
</feature>
<name>A0AAU9CNP0_9BACT</name>
<organism evidence="3 4">
    <name type="scientific">Fulvitalea axinellae</name>
    <dbReference type="NCBI Taxonomy" id="1182444"/>
    <lineage>
        <taxon>Bacteria</taxon>
        <taxon>Pseudomonadati</taxon>
        <taxon>Bacteroidota</taxon>
        <taxon>Cytophagia</taxon>
        <taxon>Cytophagales</taxon>
        <taxon>Persicobacteraceae</taxon>
        <taxon>Fulvitalea</taxon>
    </lineage>
</organism>